<name>A0A8S9JYE7_BRACR</name>
<proteinExistence type="predicted"/>
<dbReference type="EMBL" id="QGKY02000246">
    <property type="protein sequence ID" value="KAF2587094.1"/>
    <property type="molecule type" value="Genomic_DNA"/>
</dbReference>
<protein>
    <submittedName>
        <fullName evidence="2">Uncharacterized protein</fullName>
    </submittedName>
</protein>
<accession>A0A8S9JYE7</accession>
<comment type="caution">
    <text evidence="2">The sequence shown here is derived from an EMBL/GenBank/DDBJ whole genome shotgun (WGS) entry which is preliminary data.</text>
</comment>
<feature type="region of interest" description="Disordered" evidence="1">
    <location>
        <begin position="72"/>
        <end position="94"/>
    </location>
</feature>
<gene>
    <name evidence="2" type="ORF">F2Q70_00036143</name>
</gene>
<sequence length="94" mass="10107">MSIDTPIKPSIDITTELSFDDPSSELYRAGFMVVQGYSGNLGLILGFSGHKICSAHILASLSIDTNAVSSIDNPSSPRQLPLARQTDHSSVTWE</sequence>
<evidence type="ECO:0000313" key="2">
    <source>
        <dbReference type="EMBL" id="KAF2587094.1"/>
    </source>
</evidence>
<evidence type="ECO:0000256" key="1">
    <source>
        <dbReference type="SAM" id="MobiDB-lite"/>
    </source>
</evidence>
<dbReference type="AlphaFoldDB" id="A0A8S9JYE7"/>
<reference evidence="2" key="1">
    <citation type="submission" date="2019-12" db="EMBL/GenBank/DDBJ databases">
        <title>Genome sequencing and annotation of Brassica cretica.</title>
        <authorList>
            <person name="Studholme D.J."/>
            <person name="Sarris P.F."/>
        </authorList>
    </citation>
    <scope>NUCLEOTIDE SEQUENCE</scope>
    <source>
        <strain evidence="2">PFS-102/07</strain>
        <tissue evidence="2">Leaf</tissue>
    </source>
</reference>
<organism evidence="2">
    <name type="scientific">Brassica cretica</name>
    <name type="common">Mustard</name>
    <dbReference type="NCBI Taxonomy" id="69181"/>
    <lineage>
        <taxon>Eukaryota</taxon>
        <taxon>Viridiplantae</taxon>
        <taxon>Streptophyta</taxon>
        <taxon>Embryophyta</taxon>
        <taxon>Tracheophyta</taxon>
        <taxon>Spermatophyta</taxon>
        <taxon>Magnoliopsida</taxon>
        <taxon>eudicotyledons</taxon>
        <taxon>Gunneridae</taxon>
        <taxon>Pentapetalae</taxon>
        <taxon>rosids</taxon>
        <taxon>malvids</taxon>
        <taxon>Brassicales</taxon>
        <taxon>Brassicaceae</taxon>
        <taxon>Brassiceae</taxon>
        <taxon>Brassica</taxon>
    </lineage>
</organism>